<comment type="catalytic activity">
    <reaction evidence="7">
        <text>tRNA(Glu) + L-glutamate + ATP = L-glutamyl-tRNA(Glu) + AMP + diphosphate</text>
        <dbReference type="Rhea" id="RHEA:23540"/>
        <dbReference type="Rhea" id="RHEA-COMP:9663"/>
        <dbReference type="Rhea" id="RHEA-COMP:9680"/>
        <dbReference type="ChEBI" id="CHEBI:29985"/>
        <dbReference type="ChEBI" id="CHEBI:30616"/>
        <dbReference type="ChEBI" id="CHEBI:33019"/>
        <dbReference type="ChEBI" id="CHEBI:78442"/>
        <dbReference type="ChEBI" id="CHEBI:78520"/>
        <dbReference type="ChEBI" id="CHEBI:456215"/>
        <dbReference type="EC" id="6.1.1.17"/>
    </reaction>
</comment>
<comment type="subunit">
    <text evidence="7">Monomer.</text>
</comment>
<dbReference type="EC" id="6.1.1.17" evidence="7"/>
<dbReference type="GO" id="GO:0004818">
    <property type="term" value="F:glutamate-tRNA ligase activity"/>
    <property type="evidence" value="ECO:0007669"/>
    <property type="project" value="UniProtKB-EC"/>
</dbReference>
<comment type="subcellular location">
    <subcellularLocation>
        <location evidence="7">Cytoplasm</location>
    </subcellularLocation>
</comment>
<name>A0ABS1TCN4_9CLOT</name>
<dbReference type="NCBIfam" id="TIGR00464">
    <property type="entry name" value="gltX_bact"/>
    <property type="match status" value="1"/>
</dbReference>
<comment type="caution">
    <text evidence="10">The sequence shown here is derived from an EMBL/GenBank/DDBJ whole genome shotgun (WGS) entry which is preliminary data.</text>
</comment>
<keyword evidence="7" id="KW-0963">Cytoplasm</keyword>
<dbReference type="InterPro" id="IPR004527">
    <property type="entry name" value="Glu-tRNA-ligase_bac/mito"/>
</dbReference>
<dbReference type="InterPro" id="IPR000924">
    <property type="entry name" value="Glu/Gln-tRNA-synth"/>
</dbReference>
<keyword evidence="5 7" id="KW-0648">Protein biosynthesis</keyword>
<keyword evidence="4 7" id="KW-0067">ATP-binding</keyword>
<dbReference type="InterPro" id="IPR049940">
    <property type="entry name" value="GluQ/Sye"/>
</dbReference>
<evidence type="ECO:0000256" key="4">
    <source>
        <dbReference type="ARBA" id="ARBA00022840"/>
    </source>
</evidence>
<proteinExistence type="inferred from homology"/>
<evidence type="ECO:0000313" key="10">
    <source>
        <dbReference type="EMBL" id="MBL4937127.1"/>
    </source>
</evidence>
<dbReference type="SUPFAM" id="SSF48163">
    <property type="entry name" value="An anticodon-binding domain of class I aminoacyl-tRNA synthetases"/>
    <property type="match status" value="1"/>
</dbReference>
<keyword evidence="11" id="KW-1185">Reference proteome</keyword>
<accession>A0ABS1TCN4</accession>
<dbReference type="InterPro" id="IPR014729">
    <property type="entry name" value="Rossmann-like_a/b/a_fold"/>
</dbReference>
<evidence type="ECO:0000259" key="8">
    <source>
        <dbReference type="Pfam" id="PF00749"/>
    </source>
</evidence>
<dbReference type="InterPro" id="IPR020058">
    <property type="entry name" value="Glu/Gln-tRNA-synth_Ib_cat-dom"/>
</dbReference>
<reference evidence="10 11" key="1">
    <citation type="submission" date="2021-01" db="EMBL/GenBank/DDBJ databases">
        <title>Genome public.</title>
        <authorList>
            <person name="Liu C."/>
            <person name="Sun Q."/>
        </authorList>
    </citation>
    <scope>NUCLEOTIDE SEQUENCE [LARGE SCALE GENOMIC DNA]</scope>
    <source>
        <strain evidence="10 11">YIM B02515</strain>
    </source>
</reference>
<gene>
    <name evidence="7" type="primary">gltX</name>
    <name evidence="10" type="ORF">JK636_15340</name>
</gene>
<dbReference type="InterPro" id="IPR045462">
    <property type="entry name" value="aa-tRNA-synth_I_cd-bd"/>
</dbReference>
<dbReference type="InterPro" id="IPR008925">
    <property type="entry name" value="aa_tRNA-synth_I_cd-bd_sf"/>
</dbReference>
<feature type="short sequence motif" description="'HIGH' region" evidence="7">
    <location>
        <begin position="42"/>
        <end position="52"/>
    </location>
</feature>
<keyword evidence="6 7" id="KW-0030">Aminoacyl-tRNA synthetase</keyword>
<dbReference type="Pfam" id="PF00749">
    <property type="entry name" value="tRNA-synt_1c"/>
    <property type="match status" value="1"/>
</dbReference>
<dbReference type="PANTHER" id="PTHR43311:SF2">
    <property type="entry name" value="GLUTAMATE--TRNA LIGASE, MITOCHONDRIAL-RELATED"/>
    <property type="match status" value="1"/>
</dbReference>
<evidence type="ECO:0000313" key="11">
    <source>
        <dbReference type="Proteomes" id="UP000632377"/>
    </source>
</evidence>
<evidence type="ECO:0000256" key="6">
    <source>
        <dbReference type="ARBA" id="ARBA00023146"/>
    </source>
</evidence>
<feature type="binding site" evidence="7">
    <location>
        <position position="289"/>
    </location>
    <ligand>
        <name>ATP</name>
        <dbReference type="ChEBI" id="CHEBI:30616"/>
    </ligand>
</feature>
<evidence type="ECO:0000256" key="7">
    <source>
        <dbReference type="HAMAP-Rule" id="MF_00022"/>
    </source>
</evidence>
<evidence type="ECO:0000256" key="3">
    <source>
        <dbReference type="ARBA" id="ARBA00022741"/>
    </source>
</evidence>
<dbReference type="SUPFAM" id="SSF52374">
    <property type="entry name" value="Nucleotidylyl transferase"/>
    <property type="match status" value="1"/>
</dbReference>
<comment type="function">
    <text evidence="7">Catalyzes the attachment of glutamate to tRNA(Glu) in a two-step reaction: glutamate is first activated by ATP to form Glu-AMP and then transferred to the acceptor end of tRNA(Glu).</text>
</comment>
<dbReference type="Gene3D" id="3.40.50.620">
    <property type="entry name" value="HUPs"/>
    <property type="match status" value="1"/>
</dbReference>
<keyword evidence="2 7" id="KW-0436">Ligase</keyword>
<dbReference type="Proteomes" id="UP000632377">
    <property type="component" value="Unassembled WGS sequence"/>
</dbReference>
<dbReference type="InterPro" id="IPR020751">
    <property type="entry name" value="aa-tRNA-synth_I_codon-bd_sub2"/>
</dbReference>
<comment type="similarity">
    <text evidence="1 7">Belongs to the class-I aminoacyl-tRNA synthetase family. Glutamate--tRNA ligase type 1 subfamily.</text>
</comment>
<evidence type="ECO:0000256" key="5">
    <source>
        <dbReference type="ARBA" id="ARBA00022917"/>
    </source>
</evidence>
<dbReference type="RefSeq" id="WP_202749876.1">
    <property type="nucleotide sequence ID" value="NZ_JAESWC010000009.1"/>
</dbReference>
<dbReference type="Gene3D" id="1.10.10.350">
    <property type="match status" value="1"/>
</dbReference>
<evidence type="ECO:0000256" key="2">
    <source>
        <dbReference type="ARBA" id="ARBA00022598"/>
    </source>
</evidence>
<feature type="short sequence motif" description="'KMSKS' region" evidence="7">
    <location>
        <begin position="286"/>
        <end position="290"/>
    </location>
</feature>
<sequence>MNENKLIADLLLPDINTSPDYYENIYPKRDLPKGAMVTRFAPSPTGFLHLGSLFAAFIYERLAHQSGGTFYLRIEDTDKKREVQGSTSEIIRGLKTYNISFDEDAGYGPHIQSQRETIYKTYVKFLLEKGLAYPCFCTLEELEELRKLQEDKKVNTGYYGPWAKHRNITLEEVKQDLIEGKNYVIRLKSPGSPDKRIVFNDLIKGTIEMPENIQDIVILKTDGLPTYHFAHAVDDHLMRTTHVVRGEEWLSSTPIHLQLFDVLGFERPKYAHIPTLMKMDGTSKRKLSKRKDPELAFSFYEEEGYLPNAVIEYLLHIINSNYEDWRKENPLSPYTDFKIDINKISATGAIFDLNKLTAISKDIIALMKSSDIYELYLNWCERYDTEMAAFLKADSNYCIQIFNIERNSEKPRKDIGKWSDVREDIFFFYDDLYYSKNGDYNFPKALSKYDIQEILSGYINVYCESDNKETWFNKLKAFGETLGYCSSVKNFKKNPSAYKGHIGDVAMILRIALTKKTATPDLYEMIKVLGTERLKERLSFASRLI</sequence>
<organism evidence="10 11">
    <name type="scientific">Clostridium rhizosphaerae</name>
    <dbReference type="NCBI Taxonomy" id="2803861"/>
    <lineage>
        <taxon>Bacteria</taxon>
        <taxon>Bacillati</taxon>
        <taxon>Bacillota</taxon>
        <taxon>Clostridia</taxon>
        <taxon>Eubacteriales</taxon>
        <taxon>Clostridiaceae</taxon>
        <taxon>Clostridium</taxon>
    </lineage>
</organism>
<dbReference type="PRINTS" id="PR00987">
    <property type="entry name" value="TRNASYNTHGLU"/>
</dbReference>
<evidence type="ECO:0000256" key="1">
    <source>
        <dbReference type="ARBA" id="ARBA00007894"/>
    </source>
</evidence>
<comment type="caution">
    <text evidence="7">Lacks conserved residue(s) required for the propagation of feature annotation.</text>
</comment>
<feature type="domain" description="Glutamyl/glutaminyl-tRNA synthetase class Ib catalytic" evidence="8">
    <location>
        <begin position="36"/>
        <end position="317"/>
    </location>
</feature>
<dbReference type="EMBL" id="JAESWC010000009">
    <property type="protein sequence ID" value="MBL4937127.1"/>
    <property type="molecule type" value="Genomic_DNA"/>
</dbReference>
<dbReference type="PANTHER" id="PTHR43311">
    <property type="entry name" value="GLUTAMATE--TRNA LIGASE"/>
    <property type="match status" value="1"/>
</dbReference>
<keyword evidence="3 7" id="KW-0547">Nucleotide-binding</keyword>
<dbReference type="Pfam" id="PF19269">
    <property type="entry name" value="Anticodon_2"/>
    <property type="match status" value="1"/>
</dbReference>
<feature type="domain" description="Aminoacyl-tRNA synthetase class I anticodon-binding" evidence="9">
    <location>
        <begin position="501"/>
        <end position="540"/>
    </location>
</feature>
<evidence type="ECO:0000259" key="9">
    <source>
        <dbReference type="Pfam" id="PF19269"/>
    </source>
</evidence>
<protein>
    <recommendedName>
        <fullName evidence="7">Glutamate--tRNA ligase</fullName>
        <ecNumber evidence="7">6.1.1.17</ecNumber>
    </recommendedName>
    <alternativeName>
        <fullName evidence="7">Glutamyl-tRNA synthetase</fullName>
        <shortName evidence="7">GluRS</shortName>
    </alternativeName>
</protein>
<dbReference type="HAMAP" id="MF_00022">
    <property type="entry name" value="Glu_tRNA_synth_type1"/>
    <property type="match status" value="1"/>
</dbReference>